<dbReference type="EMBL" id="HG996470">
    <property type="protein sequence ID" value="CAG1839371.1"/>
    <property type="molecule type" value="Genomic_DNA"/>
</dbReference>
<reference evidence="5" key="1">
    <citation type="submission" date="2021-03" db="EMBL/GenBank/DDBJ databases">
        <authorList>
            <consortium name="Genoscope - CEA"/>
            <person name="William W."/>
        </authorList>
    </citation>
    <scope>NUCLEOTIDE SEQUENCE</scope>
    <source>
        <strain evidence="5">Doubled-haploid Pahang</strain>
    </source>
</reference>
<dbReference type="InterPro" id="IPR036514">
    <property type="entry name" value="SGNH_hydro_sf"/>
</dbReference>
<keyword evidence="4" id="KW-0325">Glycoprotein</keyword>
<dbReference type="Pfam" id="PF00657">
    <property type="entry name" value="Lipase_GDSL"/>
    <property type="match status" value="1"/>
</dbReference>
<dbReference type="GO" id="GO:0016788">
    <property type="term" value="F:hydrolase activity, acting on ester bonds"/>
    <property type="evidence" value="ECO:0007669"/>
    <property type="project" value="InterPro"/>
</dbReference>
<feature type="non-terminal residue" evidence="5">
    <location>
        <position position="386"/>
    </location>
</feature>
<dbReference type="AlphaFoldDB" id="A0A8D7A1L4"/>
<dbReference type="InterPro" id="IPR001087">
    <property type="entry name" value="GDSL"/>
</dbReference>
<evidence type="ECO:0000256" key="3">
    <source>
        <dbReference type="ARBA" id="ARBA00022801"/>
    </source>
</evidence>
<dbReference type="PANTHER" id="PTHR22835:SF552">
    <property type="entry name" value="OS05G0133401 PROTEIN"/>
    <property type="match status" value="1"/>
</dbReference>
<dbReference type="InterPro" id="IPR035669">
    <property type="entry name" value="SGNH_plant_lipase-like"/>
</dbReference>
<evidence type="ECO:0000313" key="5">
    <source>
        <dbReference type="EMBL" id="CAG1839371.1"/>
    </source>
</evidence>
<dbReference type="PANTHER" id="PTHR22835">
    <property type="entry name" value="ZINC FINGER FYVE DOMAIN CONTAINING PROTEIN"/>
    <property type="match status" value="1"/>
</dbReference>
<organism evidence="5">
    <name type="scientific">Musa acuminata subsp. malaccensis</name>
    <name type="common">Wild banana</name>
    <name type="synonym">Musa malaccensis</name>
    <dbReference type="NCBI Taxonomy" id="214687"/>
    <lineage>
        <taxon>Eukaryota</taxon>
        <taxon>Viridiplantae</taxon>
        <taxon>Streptophyta</taxon>
        <taxon>Embryophyta</taxon>
        <taxon>Tracheophyta</taxon>
        <taxon>Spermatophyta</taxon>
        <taxon>Magnoliopsida</taxon>
        <taxon>Liliopsida</taxon>
        <taxon>Zingiberales</taxon>
        <taxon>Musaceae</taxon>
        <taxon>Musa</taxon>
    </lineage>
</organism>
<name>A0A8D7A1L4_MUSAM</name>
<keyword evidence="3" id="KW-0378">Hydrolase</keyword>
<keyword evidence="2" id="KW-0732">Signal</keyword>
<evidence type="ECO:0000256" key="1">
    <source>
        <dbReference type="ARBA" id="ARBA00008668"/>
    </source>
</evidence>
<dbReference type="SUPFAM" id="SSF52266">
    <property type="entry name" value="SGNH hydrolase"/>
    <property type="match status" value="1"/>
</dbReference>
<sequence length="386" mass="42519">LGGGGEEEAQFMAKPWQGNPLSLLLLPSQVVLALLLLLLSLRSAVESKCVLFNFGDSNSDTGGFAAGLGFYLGPPSGRQFFHKTTGRFSDGRLYVDFICEGLKMSYLSHYLESSGSNFSHGVNFAVVGAAVDLPGNPFPLSTQVLQFLHFKNRTRELMTEGSGSLVTEKEFKHAVYSIDIGQNDLAKAFYLNLSYPQVLLKIPTMLNKIEDAIKSMFENGGRKFWIYNTGPLGCLPQTLALHRKNDSQLDAFGCLSAYNDAAKAYNYGLSDLCEKMRQELKNAVIVYVDMFSIKYDLIANHTQYTGIEKPLMACCGHGGPPYNYKERMTCGQPTATACPEGSRYVSWDGVHYTETANGIIASKILSAKYSQPQTDLRSLCEEQTTD</sequence>
<evidence type="ECO:0000256" key="2">
    <source>
        <dbReference type="ARBA" id="ARBA00022729"/>
    </source>
</evidence>
<dbReference type="CDD" id="cd01837">
    <property type="entry name" value="SGNH_plant_lipase_like"/>
    <property type="match status" value="1"/>
</dbReference>
<proteinExistence type="inferred from homology"/>
<evidence type="ECO:0000256" key="4">
    <source>
        <dbReference type="ARBA" id="ARBA00023180"/>
    </source>
</evidence>
<gene>
    <name evidence="5" type="ORF">GSMUA_275480.1</name>
</gene>
<accession>A0A8D7A1L4</accession>
<protein>
    <submittedName>
        <fullName evidence="5">(wild Malaysian banana) hypothetical protein</fullName>
    </submittedName>
</protein>
<dbReference type="Gene3D" id="3.40.50.1110">
    <property type="entry name" value="SGNH hydrolase"/>
    <property type="match status" value="1"/>
</dbReference>
<comment type="similarity">
    <text evidence="1">Belongs to the 'GDSL' lipolytic enzyme family.</text>
</comment>